<dbReference type="InterPro" id="IPR032675">
    <property type="entry name" value="LRR_dom_sf"/>
</dbReference>
<comment type="catalytic activity">
    <reaction evidence="8">
        <text>L-seryl-[protein] + ATP = O-phospho-L-seryl-[protein] + ADP + H(+)</text>
        <dbReference type="Rhea" id="RHEA:17989"/>
        <dbReference type="Rhea" id="RHEA-COMP:9863"/>
        <dbReference type="Rhea" id="RHEA-COMP:11604"/>
        <dbReference type="ChEBI" id="CHEBI:15378"/>
        <dbReference type="ChEBI" id="CHEBI:29999"/>
        <dbReference type="ChEBI" id="CHEBI:30616"/>
        <dbReference type="ChEBI" id="CHEBI:83421"/>
        <dbReference type="ChEBI" id="CHEBI:456216"/>
        <dbReference type="EC" id="2.7.11.1"/>
    </reaction>
</comment>
<evidence type="ECO:0000313" key="10">
    <source>
        <dbReference type="Proteomes" id="UP000289738"/>
    </source>
</evidence>
<dbReference type="PANTHER" id="PTHR48005">
    <property type="entry name" value="LEUCINE RICH REPEAT KINASE 2"/>
    <property type="match status" value="1"/>
</dbReference>
<dbReference type="PANTHER" id="PTHR48005:SF16">
    <property type="entry name" value="MDIS1-INTERACTING RECEPTOR LIKE KINASE 2-LIKE ISOFORM X1"/>
    <property type="match status" value="1"/>
</dbReference>
<protein>
    <recommendedName>
        <fullName evidence="1">non-specific serine/threonine protein kinase</fullName>
        <ecNumber evidence="1">2.7.11.1</ecNumber>
    </recommendedName>
</protein>
<evidence type="ECO:0000313" key="9">
    <source>
        <dbReference type="EMBL" id="RYR54265.1"/>
    </source>
</evidence>
<gene>
    <name evidence="9" type="ORF">Ahy_A06g029527</name>
</gene>
<keyword evidence="5" id="KW-0418">Kinase</keyword>
<sequence>MDRGSLFYALNMDDEVAKELSSTKRVDIINGIQSLLKNIPLEIGILDSFYDVNLSNNKLEGLIPSPMLKYISFGEVDLSNNLLSGNIPSKIGYVEKLDRSHNLLSGSVLILSIKDGPYILGTKSFLSSLDLSYNNLKGNLPIDIASIPHINLSFNFFECPQGYKDFYAKSMIGDTPMSVNSPVQDQNTKKSRHLEKNRDLCSILNYDDKIAFQDINKATQDFDIRYCIKTGTYDFV</sequence>
<dbReference type="Proteomes" id="UP000289738">
    <property type="component" value="Chromosome A06"/>
</dbReference>
<dbReference type="EMBL" id="SDMP01000006">
    <property type="protein sequence ID" value="RYR54265.1"/>
    <property type="molecule type" value="Genomic_DNA"/>
</dbReference>
<keyword evidence="4" id="KW-0547">Nucleotide-binding</keyword>
<evidence type="ECO:0000256" key="7">
    <source>
        <dbReference type="ARBA" id="ARBA00047899"/>
    </source>
</evidence>
<dbReference type="Pfam" id="PF00560">
    <property type="entry name" value="LRR_1"/>
    <property type="match status" value="2"/>
</dbReference>
<dbReference type="InterPro" id="IPR001611">
    <property type="entry name" value="Leu-rich_rpt"/>
</dbReference>
<comment type="catalytic activity">
    <reaction evidence="7">
        <text>L-threonyl-[protein] + ATP = O-phospho-L-threonyl-[protein] + ADP + H(+)</text>
        <dbReference type="Rhea" id="RHEA:46608"/>
        <dbReference type="Rhea" id="RHEA-COMP:11060"/>
        <dbReference type="Rhea" id="RHEA-COMP:11605"/>
        <dbReference type="ChEBI" id="CHEBI:15378"/>
        <dbReference type="ChEBI" id="CHEBI:30013"/>
        <dbReference type="ChEBI" id="CHEBI:30616"/>
        <dbReference type="ChEBI" id="CHEBI:61977"/>
        <dbReference type="ChEBI" id="CHEBI:456216"/>
        <dbReference type="EC" id="2.7.11.1"/>
    </reaction>
</comment>
<proteinExistence type="predicted"/>
<comment type="caution">
    <text evidence="9">The sequence shown here is derived from an EMBL/GenBank/DDBJ whole genome shotgun (WGS) entry which is preliminary data.</text>
</comment>
<dbReference type="EC" id="2.7.11.1" evidence="1"/>
<dbReference type="STRING" id="3818.A0A445CTS1"/>
<evidence type="ECO:0000256" key="5">
    <source>
        <dbReference type="ARBA" id="ARBA00022777"/>
    </source>
</evidence>
<keyword evidence="2" id="KW-0723">Serine/threonine-protein kinase</keyword>
<evidence type="ECO:0000256" key="8">
    <source>
        <dbReference type="ARBA" id="ARBA00048679"/>
    </source>
</evidence>
<dbReference type="SUPFAM" id="SSF52058">
    <property type="entry name" value="L domain-like"/>
    <property type="match status" value="1"/>
</dbReference>
<dbReference type="GO" id="GO:0004674">
    <property type="term" value="F:protein serine/threonine kinase activity"/>
    <property type="evidence" value="ECO:0007669"/>
    <property type="project" value="UniProtKB-KW"/>
</dbReference>
<accession>A0A445CTS1</accession>
<evidence type="ECO:0000256" key="3">
    <source>
        <dbReference type="ARBA" id="ARBA00022679"/>
    </source>
</evidence>
<dbReference type="AlphaFoldDB" id="A0A445CTS1"/>
<evidence type="ECO:0000256" key="6">
    <source>
        <dbReference type="ARBA" id="ARBA00022840"/>
    </source>
</evidence>
<dbReference type="Gene3D" id="3.80.10.10">
    <property type="entry name" value="Ribonuclease Inhibitor"/>
    <property type="match status" value="1"/>
</dbReference>
<dbReference type="GO" id="GO:0005524">
    <property type="term" value="F:ATP binding"/>
    <property type="evidence" value="ECO:0007669"/>
    <property type="project" value="UniProtKB-KW"/>
</dbReference>
<name>A0A445CTS1_ARAHY</name>
<evidence type="ECO:0000256" key="2">
    <source>
        <dbReference type="ARBA" id="ARBA00022527"/>
    </source>
</evidence>
<keyword evidence="6" id="KW-0067">ATP-binding</keyword>
<dbReference type="InterPro" id="IPR051420">
    <property type="entry name" value="Ser_Thr_Kinases_DiverseReg"/>
</dbReference>
<evidence type="ECO:0000256" key="1">
    <source>
        <dbReference type="ARBA" id="ARBA00012513"/>
    </source>
</evidence>
<evidence type="ECO:0000256" key="4">
    <source>
        <dbReference type="ARBA" id="ARBA00022741"/>
    </source>
</evidence>
<organism evidence="9 10">
    <name type="scientific">Arachis hypogaea</name>
    <name type="common">Peanut</name>
    <dbReference type="NCBI Taxonomy" id="3818"/>
    <lineage>
        <taxon>Eukaryota</taxon>
        <taxon>Viridiplantae</taxon>
        <taxon>Streptophyta</taxon>
        <taxon>Embryophyta</taxon>
        <taxon>Tracheophyta</taxon>
        <taxon>Spermatophyta</taxon>
        <taxon>Magnoliopsida</taxon>
        <taxon>eudicotyledons</taxon>
        <taxon>Gunneridae</taxon>
        <taxon>Pentapetalae</taxon>
        <taxon>rosids</taxon>
        <taxon>fabids</taxon>
        <taxon>Fabales</taxon>
        <taxon>Fabaceae</taxon>
        <taxon>Papilionoideae</taxon>
        <taxon>50 kb inversion clade</taxon>
        <taxon>dalbergioids sensu lato</taxon>
        <taxon>Dalbergieae</taxon>
        <taxon>Pterocarpus clade</taxon>
        <taxon>Arachis</taxon>
    </lineage>
</organism>
<reference evidence="9 10" key="1">
    <citation type="submission" date="2019-01" db="EMBL/GenBank/DDBJ databases">
        <title>Sequencing of cultivated peanut Arachis hypogaea provides insights into genome evolution and oil improvement.</title>
        <authorList>
            <person name="Chen X."/>
        </authorList>
    </citation>
    <scope>NUCLEOTIDE SEQUENCE [LARGE SCALE GENOMIC DNA]</scope>
    <source>
        <strain evidence="10">cv. Fuhuasheng</strain>
        <tissue evidence="9">Leaves</tissue>
    </source>
</reference>
<keyword evidence="10" id="KW-1185">Reference proteome</keyword>
<keyword evidence="3" id="KW-0808">Transferase</keyword>